<evidence type="ECO:0000313" key="2">
    <source>
        <dbReference type="EMBL" id="KAF3541044.1"/>
    </source>
</evidence>
<dbReference type="EMBL" id="QGKX02001290">
    <property type="protein sequence ID" value="KAF3541044.1"/>
    <property type="molecule type" value="Genomic_DNA"/>
</dbReference>
<feature type="compositionally biased region" description="Polar residues" evidence="1">
    <location>
        <begin position="74"/>
        <end position="94"/>
    </location>
</feature>
<evidence type="ECO:0000256" key="1">
    <source>
        <dbReference type="SAM" id="MobiDB-lite"/>
    </source>
</evidence>
<protein>
    <submittedName>
        <fullName evidence="2">Uncharacterized protein</fullName>
    </submittedName>
</protein>
<name>A0A8S9QS55_BRACR</name>
<sequence>MSSSKDKCQVSEDKDRDRRKMEYFHGAINSTEGRKGKGPLGNLGFPNFLNLNGNRECEFWFPRFGARRRGGGTDQSNSQPPTLDQTCQPTISTTNKHRRRDNVENTPATNVTAVNFNTAVFEEVQKMFSTFQKKSEEWDKVISSFAKHVENLTARTRAVLPRGTTRVHGRRLNFVTPSNRSDNAHGKTSGQNPNKTTHAPTRDPLSWKTRRKEKSDASLGF</sequence>
<gene>
    <name evidence="2" type="ORF">F2Q69_00021999</name>
</gene>
<organism evidence="2 3">
    <name type="scientific">Brassica cretica</name>
    <name type="common">Mustard</name>
    <dbReference type="NCBI Taxonomy" id="69181"/>
    <lineage>
        <taxon>Eukaryota</taxon>
        <taxon>Viridiplantae</taxon>
        <taxon>Streptophyta</taxon>
        <taxon>Embryophyta</taxon>
        <taxon>Tracheophyta</taxon>
        <taxon>Spermatophyta</taxon>
        <taxon>Magnoliopsida</taxon>
        <taxon>eudicotyledons</taxon>
        <taxon>Gunneridae</taxon>
        <taxon>Pentapetalae</taxon>
        <taxon>rosids</taxon>
        <taxon>malvids</taxon>
        <taxon>Brassicales</taxon>
        <taxon>Brassicaceae</taxon>
        <taxon>Brassiceae</taxon>
        <taxon>Brassica</taxon>
    </lineage>
</organism>
<feature type="compositionally biased region" description="Polar residues" evidence="1">
    <location>
        <begin position="175"/>
        <end position="199"/>
    </location>
</feature>
<evidence type="ECO:0000313" key="3">
    <source>
        <dbReference type="Proteomes" id="UP000712600"/>
    </source>
</evidence>
<accession>A0A8S9QS55</accession>
<dbReference type="Proteomes" id="UP000712600">
    <property type="component" value="Unassembled WGS sequence"/>
</dbReference>
<proteinExistence type="predicted"/>
<feature type="region of interest" description="Disordered" evidence="1">
    <location>
        <begin position="68"/>
        <end position="104"/>
    </location>
</feature>
<dbReference type="AlphaFoldDB" id="A0A8S9QS55"/>
<feature type="region of interest" description="Disordered" evidence="1">
    <location>
        <begin position="174"/>
        <end position="221"/>
    </location>
</feature>
<reference evidence="2" key="1">
    <citation type="submission" date="2019-12" db="EMBL/GenBank/DDBJ databases">
        <title>Genome sequencing and annotation of Brassica cretica.</title>
        <authorList>
            <person name="Studholme D.J."/>
            <person name="Sarris P."/>
        </authorList>
    </citation>
    <scope>NUCLEOTIDE SEQUENCE</scope>
    <source>
        <strain evidence="2">PFS-109/04</strain>
        <tissue evidence="2">Leaf</tissue>
    </source>
</reference>
<comment type="caution">
    <text evidence="2">The sequence shown here is derived from an EMBL/GenBank/DDBJ whole genome shotgun (WGS) entry which is preliminary data.</text>
</comment>